<dbReference type="GeneID" id="25987750"/>
<proteinExistence type="predicted"/>
<dbReference type="VEuPathDB" id="FungiDB:A1Q1_04237"/>
<dbReference type="EMBL" id="ALBS01000266">
    <property type="protein sequence ID" value="EJT46994.1"/>
    <property type="molecule type" value="Genomic_DNA"/>
</dbReference>
<dbReference type="AlphaFoldDB" id="J6ER89"/>
<organism evidence="1 2">
    <name type="scientific">Trichosporon asahii var. asahii (strain ATCC 90039 / CBS 2479 / JCM 2466 / KCTC 7840 / NBRC 103889/ NCYC 2677 / UAMH 7654)</name>
    <name type="common">Yeast</name>
    <dbReference type="NCBI Taxonomy" id="1186058"/>
    <lineage>
        <taxon>Eukaryota</taxon>
        <taxon>Fungi</taxon>
        <taxon>Dikarya</taxon>
        <taxon>Basidiomycota</taxon>
        <taxon>Agaricomycotina</taxon>
        <taxon>Tremellomycetes</taxon>
        <taxon>Trichosporonales</taxon>
        <taxon>Trichosporonaceae</taxon>
        <taxon>Trichosporon</taxon>
    </lineage>
</organism>
<name>J6ER89_TRIAS</name>
<reference evidence="1 2" key="1">
    <citation type="journal article" date="2012" name="Eukaryot. Cell">
        <title>Draft genome sequence of CBS 2479, the standard type strain of Trichosporon asahii.</title>
        <authorList>
            <person name="Yang R.Y."/>
            <person name="Li H.T."/>
            <person name="Zhu H."/>
            <person name="Zhou G.P."/>
            <person name="Wang M."/>
            <person name="Wang L."/>
        </authorList>
    </citation>
    <scope>NUCLEOTIDE SEQUENCE [LARGE SCALE GENOMIC DNA]</scope>
    <source>
        <strain evidence="2">ATCC 90039 / CBS 2479 / JCM 2466 / KCTC 7840 / NCYC 2677 / UAMH 7654</strain>
    </source>
</reference>
<dbReference type="KEGG" id="tasa:A1Q1_04237"/>
<dbReference type="HOGENOM" id="CLU_1595728_0_0_1"/>
<protein>
    <submittedName>
        <fullName evidence="1">Uncharacterized protein</fullName>
    </submittedName>
</protein>
<accession>J6ER89</accession>
<comment type="caution">
    <text evidence="1">The sequence shown here is derived from an EMBL/GenBank/DDBJ whole genome shotgun (WGS) entry which is preliminary data.</text>
</comment>
<dbReference type="Proteomes" id="UP000002748">
    <property type="component" value="Unassembled WGS sequence"/>
</dbReference>
<dbReference type="RefSeq" id="XP_014178089.1">
    <property type="nucleotide sequence ID" value="XM_014322614.1"/>
</dbReference>
<sequence length="167" mass="18333">MEALSATAPPTLFDQGSVDKANLFQTIAPSWGPRFPRYQPSTPVWARRAKLPYSGAGMDELNVLQLELKPKPFLRFLRLLLPLGCQSAALVLCLGCRPSPMAVLTEGPLLTTLACGSVTCCRGYLTFVLSEIRVFMLLALTYRVRTPAVMGFGSRNRPPDPTTPRVH</sequence>
<evidence type="ECO:0000313" key="2">
    <source>
        <dbReference type="Proteomes" id="UP000002748"/>
    </source>
</evidence>
<gene>
    <name evidence="1" type="ORF">A1Q1_04237</name>
</gene>
<evidence type="ECO:0000313" key="1">
    <source>
        <dbReference type="EMBL" id="EJT46994.1"/>
    </source>
</evidence>